<keyword evidence="2" id="KW-1185">Reference proteome</keyword>
<evidence type="ECO:0000313" key="1">
    <source>
        <dbReference type="EMBL" id="RDD82801.1"/>
    </source>
</evidence>
<gene>
    <name evidence="1" type="ORF">DVJ77_04595</name>
</gene>
<organism evidence="1 2">
    <name type="scientific">Dyella tabacisoli</name>
    <dbReference type="NCBI Taxonomy" id="2282381"/>
    <lineage>
        <taxon>Bacteria</taxon>
        <taxon>Pseudomonadati</taxon>
        <taxon>Pseudomonadota</taxon>
        <taxon>Gammaproteobacteria</taxon>
        <taxon>Lysobacterales</taxon>
        <taxon>Rhodanobacteraceae</taxon>
        <taxon>Dyella</taxon>
    </lineage>
</organism>
<reference evidence="1 2" key="1">
    <citation type="submission" date="2018-07" db="EMBL/GenBank/DDBJ databases">
        <title>Dyella tabacisoli L4-6T, whole genome shotgun sequence.</title>
        <authorList>
            <person name="Zhou X.-K."/>
            <person name="Li W.-J."/>
            <person name="Duan Y.-Q."/>
        </authorList>
    </citation>
    <scope>NUCLEOTIDE SEQUENCE [LARGE SCALE GENOMIC DNA]</scope>
    <source>
        <strain evidence="1 2">L4-6</strain>
    </source>
</reference>
<comment type="caution">
    <text evidence="1">The sequence shown here is derived from an EMBL/GenBank/DDBJ whole genome shotgun (WGS) entry which is preliminary data.</text>
</comment>
<proteinExistence type="predicted"/>
<dbReference type="OrthoDB" id="5954838at2"/>
<dbReference type="EMBL" id="QQAH01000003">
    <property type="protein sequence ID" value="RDD82801.1"/>
    <property type="molecule type" value="Genomic_DNA"/>
</dbReference>
<sequence>MCEKADKIVFSCPLDNGKKVVSMCAAGDVGQGQGHFYYAYGRPSAPELVFPGKDQPADGAFTRTHLGFAGNTGGYAYAFLKDGYKYIVYSVSGESNLRDGGVIVQRPGETTAAKKSPCQAAKIIESQDDNVIDATLKWKSDSDIQSHGLPSLH</sequence>
<dbReference type="Proteomes" id="UP000253782">
    <property type="component" value="Unassembled WGS sequence"/>
</dbReference>
<name>A0A369UQM0_9GAMM</name>
<protein>
    <submittedName>
        <fullName evidence="1">Uncharacterized protein</fullName>
    </submittedName>
</protein>
<evidence type="ECO:0000313" key="2">
    <source>
        <dbReference type="Proteomes" id="UP000253782"/>
    </source>
</evidence>
<accession>A0A369UQM0</accession>
<dbReference type="AlphaFoldDB" id="A0A369UQM0"/>